<organism evidence="1 2">
    <name type="scientific">Penicillium camemberti (strain FM 013)</name>
    <dbReference type="NCBI Taxonomy" id="1429867"/>
    <lineage>
        <taxon>Eukaryota</taxon>
        <taxon>Fungi</taxon>
        <taxon>Dikarya</taxon>
        <taxon>Ascomycota</taxon>
        <taxon>Pezizomycotina</taxon>
        <taxon>Eurotiomycetes</taxon>
        <taxon>Eurotiomycetidae</taxon>
        <taxon>Eurotiales</taxon>
        <taxon>Aspergillaceae</taxon>
        <taxon>Penicillium</taxon>
    </lineage>
</organism>
<proteinExistence type="predicted"/>
<dbReference type="AlphaFoldDB" id="A0A0G4PQN6"/>
<name>A0A0G4PQN6_PENC3</name>
<dbReference type="EMBL" id="HG793160">
    <property type="protein sequence ID" value="CRL28441.1"/>
    <property type="molecule type" value="Genomic_DNA"/>
</dbReference>
<keyword evidence="2" id="KW-1185">Reference proteome</keyword>
<sequence length="68" mass="7657">MHEAMAYRNEYIQIILALSAPHCCQASTSLVGGVHWLNRVVSYFVRLDDTCLHTYQPAASNCDGTYLH</sequence>
<evidence type="ECO:0000313" key="2">
    <source>
        <dbReference type="Proteomes" id="UP000053732"/>
    </source>
</evidence>
<protein>
    <submittedName>
        <fullName evidence="1">Str. FM013</fullName>
    </submittedName>
</protein>
<reference evidence="1 2" key="1">
    <citation type="journal article" date="2014" name="Nat. Commun.">
        <title>Multiple recent horizontal transfers of a large genomic region in cheese making fungi.</title>
        <authorList>
            <person name="Cheeseman K."/>
            <person name="Ropars J."/>
            <person name="Renault P."/>
            <person name="Dupont J."/>
            <person name="Gouzy J."/>
            <person name="Branca A."/>
            <person name="Abraham A.L."/>
            <person name="Ceppi M."/>
            <person name="Conseiller E."/>
            <person name="Debuchy R."/>
            <person name="Malagnac F."/>
            <person name="Goarin A."/>
            <person name="Silar P."/>
            <person name="Lacoste S."/>
            <person name="Sallet E."/>
            <person name="Bensimon A."/>
            <person name="Giraud T."/>
            <person name="Brygoo Y."/>
        </authorList>
    </citation>
    <scope>NUCLEOTIDE SEQUENCE [LARGE SCALE GENOMIC DNA]</scope>
    <source>
        <strain evidence="2">FM 013</strain>
    </source>
</reference>
<gene>
    <name evidence="1" type="ORF">PCAMFM013_S027g000130</name>
</gene>
<evidence type="ECO:0000313" key="1">
    <source>
        <dbReference type="EMBL" id="CRL28441.1"/>
    </source>
</evidence>
<dbReference type="Proteomes" id="UP000053732">
    <property type="component" value="Unassembled WGS sequence"/>
</dbReference>
<accession>A0A0G4PQN6</accession>